<keyword evidence="5 6" id="KW-0479">Metal-binding</keyword>
<dbReference type="PANTHER" id="PTHR11085:SF10">
    <property type="entry name" value="NAD-DEPENDENT PROTEIN DEACYLASE SIRTUIN-5, MITOCHONDRIAL-RELATED"/>
    <property type="match status" value="1"/>
</dbReference>
<dbReference type="GO" id="GO:0008270">
    <property type="term" value="F:zinc ion binding"/>
    <property type="evidence" value="ECO:0007669"/>
    <property type="project" value="UniProtKB-UniRule"/>
</dbReference>
<reference evidence="8" key="1">
    <citation type="journal article" date="1998" name="Int. J. Syst. Bacteriol. 48 Pt">
        <title>Thermococcus guaymasensis sp. nov. and Thermococcus aggregans sp. nov., two novel thermophilic archaea isolated from the Guaymas Basin hydrothermal vent site.</title>
        <authorList>
            <person name="Canganella F."/>
            <person name="Jones W.J."/>
            <person name="Gambacorta A."/>
            <person name="Antranikian G."/>
        </authorList>
    </citation>
    <scope>NUCLEOTIDE SEQUENCE</scope>
    <source>
        <strain evidence="8">TY</strain>
    </source>
</reference>
<dbReference type="InterPro" id="IPR029035">
    <property type="entry name" value="DHS-like_NAD/FAD-binding_dom"/>
</dbReference>
<feature type="binding site" evidence="5">
    <location>
        <position position="237"/>
    </location>
    <ligand>
        <name>NAD(+)</name>
        <dbReference type="ChEBI" id="CHEBI:57540"/>
    </ligand>
</feature>
<evidence type="ECO:0000256" key="2">
    <source>
        <dbReference type="ARBA" id="ARBA00023015"/>
    </source>
</evidence>
<comment type="cofactor">
    <cofactor evidence="5">
        <name>Zn(2+)</name>
        <dbReference type="ChEBI" id="CHEBI:29105"/>
    </cofactor>
    <text evidence="5">Binds 1 zinc ion per subunit.</text>
</comment>
<evidence type="ECO:0000256" key="3">
    <source>
        <dbReference type="ARBA" id="ARBA00023027"/>
    </source>
</evidence>
<keyword evidence="9" id="KW-1185">Reference proteome</keyword>
<keyword evidence="5 6" id="KW-0862">Zinc</keyword>
<proteinExistence type="inferred from homology"/>
<dbReference type="HAMAP" id="MF_01121">
    <property type="entry name" value="Sirtuin_ClassIII"/>
    <property type="match status" value="1"/>
</dbReference>
<feature type="binding site" evidence="5">
    <location>
        <begin position="219"/>
        <end position="221"/>
    </location>
    <ligand>
        <name>NAD(+)</name>
        <dbReference type="ChEBI" id="CHEBI:57540"/>
    </ligand>
</feature>
<evidence type="ECO:0000256" key="6">
    <source>
        <dbReference type="PROSITE-ProRule" id="PRU00236"/>
    </source>
</evidence>
<evidence type="ECO:0000313" key="9">
    <source>
        <dbReference type="Proteomes" id="UP001055732"/>
    </source>
</evidence>
<dbReference type="AlphaFoldDB" id="A0A9E7SNR1"/>
<comment type="subcellular location">
    <subcellularLocation>
        <location evidence="5">Cytoplasm</location>
    </subcellularLocation>
</comment>
<dbReference type="InterPro" id="IPR026590">
    <property type="entry name" value="Ssirtuin_cat_dom"/>
</dbReference>
<dbReference type="Gene3D" id="3.40.50.1220">
    <property type="entry name" value="TPP-binding domain"/>
    <property type="match status" value="1"/>
</dbReference>
<protein>
    <recommendedName>
        <fullName evidence="5">NAD-dependent protein deacylase</fullName>
        <ecNumber evidence="5">2.3.1.286</ecNumber>
    </recommendedName>
    <alternativeName>
        <fullName evidence="5">Regulatory protein SIR2 homolog</fullName>
    </alternativeName>
</protein>
<keyword evidence="2 5" id="KW-0805">Transcription regulation</keyword>
<feature type="binding site" evidence="5">
    <location>
        <begin position="20"/>
        <end position="39"/>
    </location>
    <ligand>
        <name>NAD(+)</name>
        <dbReference type="ChEBI" id="CHEBI:57540"/>
    </ligand>
</feature>
<dbReference type="GO" id="GO:0017136">
    <property type="term" value="F:histone deacetylase activity, NAD-dependent"/>
    <property type="evidence" value="ECO:0007669"/>
    <property type="project" value="TreeGrafter"/>
</dbReference>
<keyword evidence="8" id="KW-0012">Acyltransferase</keyword>
<feature type="binding site" evidence="5">
    <location>
        <position position="67"/>
    </location>
    <ligand>
        <name>substrate</name>
    </ligand>
</feature>
<feature type="active site" description="Proton acceptor" evidence="5 6">
    <location>
        <position position="116"/>
    </location>
</feature>
<comment type="catalytic activity">
    <reaction evidence="5">
        <text>N(6)-acetyl-L-lysyl-[protein] + NAD(+) + H2O = 2''-O-acetyl-ADP-D-ribose + nicotinamide + L-lysyl-[protein]</text>
        <dbReference type="Rhea" id="RHEA:43636"/>
        <dbReference type="Rhea" id="RHEA-COMP:9752"/>
        <dbReference type="Rhea" id="RHEA-COMP:10731"/>
        <dbReference type="ChEBI" id="CHEBI:15377"/>
        <dbReference type="ChEBI" id="CHEBI:17154"/>
        <dbReference type="ChEBI" id="CHEBI:29969"/>
        <dbReference type="ChEBI" id="CHEBI:57540"/>
        <dbReference type="ChEBI" id="CHEBI:61930"/>
        <dbReference type="ChEBI" id="CHEBI:83767"/>
        <dbReference type="EC" id="2.3.1.286"/>
    </reaction>
</comment>
<feature type="binding site" evidence="5 6">
    <location>
        <position position="124"/>
    </location>
    <ligand>
        <name>Zn(2+)</name>
        <dbReference type="ChEBI" id="CHEBI:29105"/>
    </ligand>
</feature>
<dbReference type="InterPro" id="IPR003000">
    <property type="entry name" value="Sirtuin"/>
</dbReference>
<dbReference type="PANTHER" id="PTHR11085">
    <property type="entry name" value="NAD-DEPENDENT PROTEIN DEACYLASE SIRTUIN-5, MITOCHONDRIAL-RELATED"/>
    <property type="match status" value="1"/>
</dbReference>
<feature type="binding site" evidence="5">
    <location>
        <position position="64"/>
    </location>
    <ligand>
        <name>substrate</name>
    </ligand>
</feature>
<dbReference type="InterPro" id="IPR027546">
    <property type="entry name" value="Sirtuin_class_III"/>
</dbReference>
<dbReference type="EC" id="2.3.1.286" evidence="5"/>
<dbReference type="GO" id="GO:0036054">
    <property type="term" value="F:protein-malonyllysine demalonylase activity"/>
    <property type="evidence" value="ECO:0007669"/>
    <property type="project" value="InterPro"/>
</dbReference>
<dbReference type="Pfam" id="PF02146">
    <property type="entry name" value="SIR2"/>
    <property type="match status" value="1"/>
</dbReference>
<dbReference type="NCBIfam" id="NF001753">
    <property type="entry name" value="PRK00481.1-3"/>
    <property type="match status" value="1"/>
</dbReference>
<feature type="binding site" evidence="5 6">
    <location>
        <position position="156"/>
    </location>
    <ligand>
        <name>Zn(2+)</name>
        <dbReference type="ChEBI" id="CHEBI:29105"/>
    </ligand>
</feature>
<dbReference type="NCBIfam" id="NF040867">
    <property type="entry name" value="prot_deacyl_CobB"/>
    <property type="match status" value="1"/>
</dbReference>
<dbReference type="EMBL" id="CP099582">
    <property type="protein sequence ID" value="USS40571.1"/>
    <property type="molecule type" value="Genomic_DNA"/>
</dbReference>
<dbReference type="CDD" id="cd01412">
    <property type="entry name" value="SIRT5_Af1_CobB"/>
    <property type="match status" value="1"/>
</dbReference>
<comment type="domain">
    <text evidence="5">2 residues (Tyr-64 and Arg-67) present in a large hydrophobic pocket are probably involved in substrate specificity. They are important for desuccinylation activity, but dispensable for deacetylation activity.</text>
</comment>
<dbReference type="PROSITE" id="PS50305">
    <property type="entry name" value="SIRTUIN"/>
    <property type="match status" value="1"/>
</dbReference>
<keyword evidence="3 5" id="KW-0520">NAD</keyword>
<name>A0A9E7SNR1_THEAG</name>
<keyword evidence="4 5" id="KW-0804">Transcription</keyword>
<keyword evidence="1 5" id="KW-0808">Transferase</keyword>
<evidence type="ECO:0000256" key="1">
    <source>
        <dbReference type="ARBA" id="ARBA00022679"/>
    </source>
</evidence>
<dbReference type="RefSeq" id="WP_253304525.1">
    <property type="nucleotide sequence ID" value="NZ_CP099582.1"/>
</dbReference>
<accession>A0A9E7SNR1</accession>
<sequence length="257" mass="28983">MIEEAAKLIAHSHFLIAFTGAGISAESGIPTFRDKGGLWEKYRVEEVATPEAFKRDPQFVWEFYKMRMKTMREAKPNKAHLALAELERMGLLKAVITQNIDNLHREAGNKNVIELHGNIYRVKCTNCSYREYRENLLESGRLEELLKEDLPKCPKCGSLLRPDVVWFGEPLPQEAIQKAFKLAERADVCLVIGTSGQVFPAAYIPYIVKENGGYVIEINIKESGITPIADVFLKGRAGEVMELLLAKVKRCLKDKGC</sequence>
<comment type="catalytic activity">
    <reaction evidence="5">
        <text>N(6)-succinyl-L-lysyl-[protein] + NAD(+) + H2O = 2''-O-succinyl-ADP-D-ribose + nicotinamide + L-lysyl-[protein]</text>
        <dbReference type="Rhea" id="RHEA:47668"/>
        <dbReference type="Rhea" id="RHEA-COMP:9752"/>
        <dbReference type="Rhea" id="RHEA-COMP:11877"/>
        <dbReference type="ChEBI" id="CHEBI:15377"/>
        <dbReference type="ChEBI" id="CHEBI:17154"/>
        <dbReference type="ChEBI" id="CHEBI:29969"/>
        <dbReference type="ChEBI" id="CHEBI:57540"/>
        <dbReference type="ChEBI" id="CHEBI:87830"/>
        <dbReference type="ChEBI" id="CHEBI:87832"/>
    </reaction>
</comment>
<evidence type="ECO:0000256" key="4">
    <source>
        <dbReference type="ARBA" id="ARBA00023163"/>
    </source>
</evidence>
<feature type="binding site" evidence="5 6">
    <location>
        <position position="127"/>
    </location>
    <ligand>
        <name>Zn(2+)</name>
        <dbReference type="ChEBI" id="CHEBI:29105"/>
    </ligand>
</feature>
<evidence type="ECO:0000313" key="8">
    <source>
        <dbReference type="EMBL" id="USS40571.1"/>
    </source>
</evidence>
<gene>
    <name evidence="5 8" type="primary">cobB</name>
    <name evidence="8" type="ORF">NF865_09790</name>
</gene>
<keyword evidence="5" id="KW-0963">Cytoplasm</keyword>
<dbReference type="SUPFAM" id="SSF52467">
    <property type="entry name" value="DHS-like NAD/FAD-binding domain"/>
    <property type="match status" value="1"/>
</dbReference>
<evidence type="ECO:0000259" key="7">
    <source>
        <dbReference type="PROSITE" id="PS50305"/>
    </source>
</evidence>
<feature type="domain" description="Deacetylase sirtuin-type" evidence="7">
    <location>
        <begin position="1"/>
        <end position="254"/>
    </location>
</feature>
<feature type="binding site" evidence="5 6">
    <location>
        <position position="153"/>
    </location>
    <ligand>
        <name>Zn(2+)</name>
        <dbReference type="ChEBI" id="CHEBI:29105"/>
    </ligand>
</feature>
<dbReference type="InterPro" id="IPR026591">
    <property type="entry name" value="Sirtuin_cat_small_dom_sf"/>
</dbReference>
<dbReference type="InterPro" id="IPR050134">
    <property type="entry name" value="NAD-dep_sirtuin_deacylases"/>
</dbReference>
<evidence type="ECO:0000256" key="5">
    <source>
        <dbReference type="HAMAP-Rule" id="MF_01121"/>
    </source>
</evidence>
<comment type="similarity">
    <text evidence="5">Belongs to the sirtuin family. Class III subfamily.</text>
</comment>
<dbReference type="GO" id="GO:0036055">
    <property type="term" value="F:protein-succinyllysine desuccinylase activity"/>
    <property type="evidence" value="ECO:0007669"/>
    <property type="project" value="UniProtKB-UniRule"/>
</dbReference>
<organism evidence="8 9">
    <name type="scientific">Thermococcus aggregans</name>
    <dbReference type="NCBI Taxonomy" id="110163"/>
    <lineage>
        <taxon>Archaea</taxon>
        <taxon>Methanobacteriati</taxon>
        <taxon>Methanobacteriota</taxon>
        <taxon>Thermococci</taxon>
        <taxon>Thermococcales</taxon>
        <taxon>Thermococcaceae</taxon>
        <taxon>Thermococcus</taxon>
    </lineage>
</organism>
<feature type="binding site" evidence="5">
    <location>
        <begin position="98"/>
        <end position="101"/>
    </location>
    <ligand>
        <name>NAD(+)</name>
        <dbReference type="ChEBI" id="CHEBI:57540"/>
    </ligand>
</feature>
<dbReference type="GO" id="GO:0070403">
    <property type="term" value="F:NAD+ binding"/>
    <property type="evidence" value="ECO:0007669"/>
    <property type="project" value="UniProtKB-UniRule"/>
</dbReference>
<dbReference type="Gene3D" id="3.30.1600.10">
    <property type="entry name" value="SIR2/SIRT2 'Small Domain"/>
    <property type="match status" value="1"/>
</dbReference>
<dbReference type="GO" id="GO:0005737">
    <property type="term" value="C:cytoplasm"/>
    <property type="evidence" value="ECO:0007669"/>
    <property type="project" value="UniProtKB-SubCell"/>
</dbReference>
<reference evidence="8" key="2">
    <citation type="submission" date="2022-06" db="EMBL/GenBank/DDBJ databases">
        <authorList>
            <person name="Park Y.-J."/>
        </authorList>
    </citation>
    <scope>NUCLEOTIDE SEQUENCE</scope>
    <source>
        <strain evidence="8">TY</strain>
    </source>
</reference>
<comment type="function">
    <text evidence="5">NAD-dependent lysine deacetylase and desuccinylase that specifically removes acetyl and succinyl groups on target proteins. Modulates the activities of several proteins which are inactive in their acylated form. Deacetylates the N-terminal lysine residue of Alba, the major archaeal chromatin protein and that, in turn, increases Alba's DNA binding affinity, thereby repressing transcription.</text>
</comment>
<dbReference type="KEGG" id="tagg:NF865_09790"/>
<feature type="binding site" evidence="5">
    <location>
        <begin position="193"/>
        <end position="195"/>
    </location>
    <ligand>
        <name>NAD(+)</name>
        <dbReference type="ChEBI" id="CHEBI:57540"/>
    </ligand>
</feature>
<dbReference type="Proteomes" id="UP001055732">
    <property type="component" value="Chromosome"/>
</dbReference>